<gene>
    <name evidence="9" type="ORF">UU42_C0004G0010</name>
</gene>
<keyword evidence="6 8" id="KW-1133">Transmembrane helix</keyword>
<feature type="transmembrane region" description="Helical" evidence="8">
    <location>
        <begin position="133"/>
        <end position="151"/>
    </location>
</feature>
<evidence type="ECO:0000256" key="6">
    <source>
        <dbReference type="ARBA" id="ARBA00022989"/>
    </source>
</evidence>
<dbReference type="GO" id="GO:0016763">
    <property type="term" value="F:pentosyltransferase activity"/>
    <property type="evidence" value="ECO:0007669"/>
    <property type="project" value="TreeGrafter"/>
</dbReference>
<feature type="transmembrane region" description="Helical" evidence="8">
    <location>
        <begin position="269"/>
        <end position="286"/>
    </location>
</feature>
<protein>
    <recommendedName>
        <fullName evidence="11">Glycosyltransferase RgtA/B/C/D-like domain-containing protein</fullName>
    </recommendedName>
</protein>
<evidence type="ECO:0000256" key="5">
    <source>
        <dbReference type="ARBA" id="ARBA00022692"/>
    </source>
</evidence>
<keyword evidence="4" id="KW-0808">Transferase</keyword>
<dbReference type="PANTHER" id="PTHR33908:SF11">
    <property type="entry name" value="MEMBRANE PROTEIN"/>
    <property type="match status" value="1"/>
</dbReference>
<proteinExistence type="predicted"/>
<dbReference type="InterPro" id="IPR050297">
    <property type="entry name" value="LipidA_mod_glycosyltrf_83"/>
</dbReference>
<keyword evidence="5 8" id="KW-0812">Transmembrane</keyword>
<comment type="subcellular location">
    <subcellularLocation>
        <location evidence="1">Cell membrane</location>
        <topology evidence="1">Multi-pass membrane protein</topology>
    </subcellularLocation>
</comment>
<feature type="transmembrane region" description="Helical" evidence="8">
    <location>
        <begin position="7"/>
        <end position="25"/>
    </location>
</feature>
<feature type="transmembrane region" description="Helical" evidence="8">
    <location>
        <begin position="315"/>
        <end position="333"/>
    </location>
</feature>
<dbReference type="AlphaFoldDB" id="A0A0G0UTP1"/>
<organism evidence="9 10">
    <name type="scientific">Candidatus Woesebacteria bacterium GW2011_GWA1_41_13b</name>
    <dbReference type="NCBI Taxonomy" id="1618555"/>
    <lineage>
        <taxon>Bacteria</taxon>
        <taxon>Candidatus Woeseibacteriota</taxon>
    </lineage>
</organism>
<dbReference type="EMBL" id="LCAO01000004">
    <property type="protein sequence ID" value="KKR92094.1"/>
    <property type="molecule type" value="Genomic_DNA"/>
</dbReference>
<dbReference type="GO" id="GO:0005886">
    <property type="term" value="C:plasma membrane"/>
    <property type="evidence" value="ECO:0007669"/>
    <property type="project" value="UniProtKB-SubCell"/>
</dbReference>
<evidence type="ECO:0000313" key="9">
    <source>
        <dbReference type="EMBL" id="KKR92094.1"/>
    </source>
</evidence>
<dbReference type="Proteomes" id="UP000034676">
    <property type="component" value="Unassembled WGS sequence"/>
</dbReference>
<sequence>MREAKNWVILALVTIFSTLALWIPVGMVKVYENFDGPYYLVVAKSWYNKDFIRSHFSFPLPLEYYPAHFPLYPALINLLGGTPLVAIAVNIMATVAGAIVLYRIFKEFKWGNPLLVALVWLFAWPRIWVVRSVGSPETLFILWVILALYFFGKKKYWLAGLLGAAATLTKSPGILLFPAFLMASKFDRKIWPTLLIPAALVGVFSFFYLRTGDFWAYFHSGDNIHLQVLPFRVFDSNQAWVGNWWLEDVLWIYLIGGIGIIRAFRKSRIWGWWGAVFYTTILFVSHRDIARYSLPIIPVVLLGLSDVLEKKEVRWALLLLIIPMYFYSLNFLAHNTVAISDWGPFFAK</sequence>
<evidence type="ECO:0000256" key="8">
    <source>
        <dbReference type="SAM" id="Phobius"/>
    </source>
</evidence>
<dbReference type="PANTHER" id="PTHR33908">
    <property type="entry name" value="MANNOSYLTRANSFERASE YKCB-RELATED"/>
    <property type="match status" value="1"/>
</dbReference>
<feature type="transmembrane region" description="Helical" evidence="8">
    <location>
        <begin position="158"/>
        <end position="184"/>
    </location>
</feature>
<evidence type="ECO:0000256" key="1">
    <source>
        <dbReference type="ARBA" id="ARBA00004651"/>
    </source>
</evidence>
<evidence type="ECO:0000256" key="2">
    <source>
        <dbReference type="ARBA" id="ARBA00022475"/>
    </source>
</evidence>
<feature type="transmembrane region" description="Helical" evidence="8">
    <location>
        <begin position="190"/>
        <end position="209"/>
    </location>
</feature>
<evidence type="ECO:0000256" key="7">
    <source>
        <dbReference type="ARBA" id="ARBA00023136"/>
    </source>
</evidence>
<keyword evidence="7 8" id="KW-0472">Membrane</keyword>
<keyword evidence="2" id="KW-1003">Cell membrane</keyword>
<evidence type="ECO:0000256" key="4">
    <source>
        <dbReference type="ARBA" id="ARBA00022679"/>
    </source>
</evidence>
<keyword evidence="3" id="KW-0328">Glycosyltransferase</keyword>
<feature type="transmembrane region" description="Helical" evidence="8">
    <location>
        <begin position="74"/>
        <end position="101"/>
    </location>
</feature>
<reference evidence="9 10" key="1">
    <citation type="journal article" date="2015" name="Nature">
        <title>rRNA introns, odd ribosomes, and small enigmatic genomes across a large radiation of phyla.</title>
        <authorList>
            <person name="Brown C.T."/>
            <person name="Hug L.A."/>
            <person name="Thomas B.C."/>
            <person name="Sharon I."/>
            <person name="Castelle C.J."/>
            <person name="Singh A."/>
            <person name="Wilkins M.J."/>
            <person name="Williams K.H."/>
            <person name="Banfield J.F."/>
        </authorList>
    </citation>
    <scope>NUCLEOTIDE SEQUENCE [LARGE SCALE GENOMIC DNA]</scope>
</reference>
<comment type="caution">
    <text evidence="9">The sequence shown here is derived from an EMBL/GenBank/DDBJ whole genome shotgun (WGS) entry which is preliminary data.</text>
</comment>
<evidence type="ECO:0008006" key="11">
    <source>
        <dbReference type="Google" id="ProtNLM"/>
    </source>
</evidence>
<dbReference type="GO" id="GO:0009103">
    <property type="term" value="P:lipopolysaccharide biosynthetic process"/>
    <property type="evidence" value="ECO:0007669"/>
    <property type="project" value="UniProtKB-ARBA"/>
</dbReference>
<feature type="transmembrane region" description="Helical" evidence="8">
    <location>
        <begin position="110"/>
        <end position="127"/>
    </location>
</feature>
<evidence type="ECO:0000256" key="3">
    <source>
        <dbReference type="ARBA" id="ARBA00022676"/>
    </source>
</evidence>
<name>A0A0G0UTP1_9BACT</name>
<accession>A0A0G0UTP1</accession>
<evidence type="ECO:0000313" key="10">
    <source>
        <dbReference type="Proteomes" id="UP000034676"/>
    </source>
</evidence>